<evidence type="ECO:0000313" key="2">
    <source>
        <dbReference type="Proteomes" id="UP001322138"/>
    </source>
</evidence>
<dbReference type="GeneID" id="87890952"/>
<gene>
    <name evidence="1" type="ORF">QC761_0008660</name>
</gene>
<dbReference type="Proteomes" id="UP001322138">
    <property type="component" value="Unassembled WGS sequence"/>
</dbReference>
<keyword evidence="2" id="KW-1185">Reference proteome</keyword>
<name>A0ABR0FXG7_9PEZI</name>
<proteinExistence type="predicted"/>
<protein>
    <submittedName>
        <fullName evidence="1">Uncharacterized protein</fullName>
    </submittedName>
</protein>
<sequence>MWRKEAPFHFMMSVKAGLTSGAQQFEACLLISSMASFEPDVSGQHLTLLAGVVAEEGAIVAPTIVAMLLLTKVTPSESSGWPYCPAFYYKTSASRLTIFLSPSAIFT</sequence>
<accession>A0ABR0FXG7</accession>
<evidence type="ECO:0000313" key="1">
    <source>
        <dbReference type="EMBL" id="KAK4648193.1"/>
    </source>
</evidence>
<dbReference type="RefSeq" id="XP_062737169.1">
    <property type="nucleotide sequence ID" value="XM_062871885.1"/>
</dbReference>
<reference evidence="1 2" key="1">
    <citation type="journal article" date="2023" name="bioRxiv">
        <title>High-quality genome assemblies of four members of thePodospora anserinaspecies complex.</title>
        <authorList>
            <person name="Ament-Velasquez S.L."/>
            <person name="Vogan A.A."/>
            <person name="Wallerman O."/>
            <person name="Hartmann F."/>
            <person name="Gautier V."/>
            <person name="Silar P."/>
            <person name="Giraud T."/>
            <person name="Johannesson H."/>
        </authorList>
    </citation>
    <scope>NUCLEOTIDE SEQUENCE [LARGE SCALE GENOMIC DNA]</scope>
    <source>
        <strain evidence="1 2">CBS 112042</strain>
    </source>
</reference>
<organism evidence="1 2">
    <name type="scientific">Podospora bellae-mahoneyi</name>
    <dbReference type="NCBI Taxonomy" id="2093777"/>
    <lineage>
        <taxon>Eukaryota</taxon>
        <taxon>Fungi</taxon>
        <taxon>Dikarya</taxon>
        <taxon>Ascomycota</taxon>
        <taxon>Pezizomycotina</taxon>
        <taxon>Sordariomycetes</taxon>
        <taxon>Sordariomycetidae</taxon>
        <taxon>Sordariales</taxon>
        <taxon>Podosporaceae</taxon>
        <taxon>Podospora</taxon>
    </lineage>
</organism>
<dbReference type="EMBL" id="JAFFGZ010000001">
    <property type="protein sequence ID" value="KAK4648193.1"/>
    <property type="molecule type" value="Genomic_DNA"/>
</dbReference>
<comment type="caution">
    <text evidence="1">The sequence shown here is derived from an EMBL/GenBank/DDBJ whole genome shotgun (WGS) entry which is preliminary data.</text>
</comment>